<dbReference type="AlphaFoldDB" id="A0A0F9DTA4"/>
<reference evidence="1" key="1">
    <citation type="journal article" date="2015" name="Nature">
        <title>Complex archaea that bridge the gap between prokaryotes and eukaryotes.</title>
        <authorList>
            <person name="Spang A."/>
            <person name="Saw J.H."/>
            <person name="Jorgensen S.L."/>
            <person name="Zaremba-Niedzwiedzka K."/>
            <person name="Martijn J."/>
            <person name="Lind A.E."/>
            <person name="van Eijk R."/>
            <person name="Schleper C."/>
            <person name="Guy L."/>
            <person name="Ettema T.J."/>
        </authorList>
    </citation>
    <scope>NUCLEOTIDE SEQUENCE</scope>
</reference>
<evidence type="ECO:0000313" key="1">
    <source>
        <dbReference type="EMBL" id="KKL64959.1"/>
    </source>
</evidence>
<sequence length="29" mass="3394">MKKILLFLFSMALITSFTLKEGNAVWMYP</sequence>
<proteinExistence type="predicted"/>
<organism evidence="1">
    <name type="scientific">marine sediment metagenome</name>
    <dbReference type="NCBI Taxonomy" id="412755"/>
    <lineage>
        <taxon>unclassified sequences</taxon>
        <taxon>metagenomes</taxon>
        <taxon>ecological metagenomes</taxon>
    </lineage>
</organism>
<feature type="non-terminal residue" evidence="1">
    <location>
        <position position="29"/>
    </location>
</feature>
<name>A0A0F9DTA4_9ZZZZ</name>
<gene>
    <name evidence="1" type="ORF">LCGC14_2159800</name>
</gene>
<protein>
    <submittedName>
        <fullName evidence="1">Uncharacterized protein</fullName>
    </submittedName>
</protein>
<dbReference type="EMBL" id="LAZR01027685">
    <property type="protein sequence ID" value="KKL64959.1"/>
    <property type="molecule type" value="Genomic_DNA"/>
</dbReference>
<accession>A0A0F9DTA4</accession>
<comment type="caution">
    <text evidence="1">The sequence shown here is derived from an EMBL/GenBank/DDBJ whole genome shotgun (WGS) entry which is preliminary data.</text>
</comment>